<sequence length="60" mass="6608">MLEKIKEWCKANNTPVSVLEKMCGLGNGTISGWEKSTPRVDSLMAVSKITGLSIDELIRK</sequence>
<reference evidence="4" key="2">
    <citation type="submission" date="2016-01" db="EMBL/GenBank/DDBJ databases">
        <authorList>
            <person name="Poehlein A."/>
            <person name="Schlien K."/>
            <person name="Gottschalk G."/>
            <person name="Buckel W."/>
            <person name="Daniel R."/>
        </authorList>
    </citation>
    <scope>NUCLEOTIDE SEQUENCE [LARGE SCALE GENOMIC DNA]</scope>
    <source>
        <strain evidence="4">X2</strain>
    </source>
</reference>
<proteinExistence type="predicted"/>
<dbReference type="Pfam" id="PF01381">
    <property type="entry name" value="HTH_3"/>
    <property type="match status" value="1"/>
</dbReference>
<dbReference type="KEGG" id="cpro:CPRO_24460"/>
<dbReference type="SUPFAM" id="SSF47413">
    <property type="entry name" value="lambda repressor-like DNA-binding domains"/>
    <property type="match status" value="1"/>
</dbReference>
<dbReference type="InterPro" id="IPR001387">
    <property type="entry name" value="Cro/C1-type_HTH"/>
</dbReference>
<dbReference type="EMBL" id="FQUA01000014">
    <property type="protein sequence ID" value="SHF02894.1"/>
    <property type="molecule type" value="Genomic_DNA"/>
</dbReference>
<evidence type="ECO:0000313" key="4">
    <source>
        <dbReference type="Proteomes" id="UP000068026"/>
    </source>
</evidence>
<keyword evidence="4" id="KW-1185">Reference proteome</keyword>
<dbReference type="RefSeq" id="WP_066052158.1">
    <property type="nucleotide sequence ID" value="NZ_CP014223.1"/>
</dbReference>
<dbReference type="Proteomes" id="UP000068026">
    <property type="component" value="Chromosome"/>
</dbReference>
<dbReference type="AlphaFoldDB" id="A0A0X8VE37"/>
<dbReference type="PROSITE" id="PS50943">
    <property type="entry name" value="HTH_CROC1"/>
    <property type="match status" value="1"/>
</dbReference>
<dbReference type="OrthoDB" id="1653613at2"/>
<reference evidence="2 4" key="1">
    <citation type="journal article" date="2016" name="Genome Announc.">
        <title>Complete Genome Sequence of the Amino Acid-Fermenting Clostridium propionicum X2 (DSM 1682).</title>
        <authorList>
            <person name="Poehlein A."/>
            <person name="Schlien K."/>
            <person name="Chowdhury N.P."/>
            <person name="Gottschalk G."/>
            <person name="Buckel W."/>
            <person name="Daniel R."/>
        </authorList>
    </citation>
    <scope>NUCLEOTIDE SEQUENCE [LARGE SCALE GENOMIC DNA]</scope>
    <source>
        <strain evidence="2 4">X2</strain>
    </source>
</reference>
<dbReference type="Proteomes" id="UP000184204">
    <property type="component" value="Unassembled WGS sequence"/>
</dbReference>
<gene>
    <name evidence="2" type="ORF">CPRO_24460</name>
    <name evidence="3" type="ORF">SAMN02745151_02546</name>
</gene>
<reference evidence="3" key="4">
    <citation type="submission" date="2016-11" db="EMBL/GenBank/DDBJ databases">
        <authorList>
            <person name="Varghese N."/>
            <person name="Submissions S."/>
        </authorList>
    </citation>
    <scope>NUCLEOTIDE SEQUENCE</scope>
    <source>
        <strain evidence="3">DSM 1682</strain>
    </source>
</reference>
<organism evidence="3 5">
    <name type="scientific">Anaerotignum propionicum DSM 1682</name>
    <dbReference type="NCBI Taxonomy" id="991789"/>
    <lineage>
        <taxon>Bacteria</taxon>
        <taxon>Bacillati</taxon>
        <taxon>Bacillota</taxon>
        <taxon>Clostridia</taxon>
        <taxon>Lachnospirales</taxon>
        <taxon>Anaerotignaceae</taxon>
        <taxon>Anaerotignum</taxon>
    </lineage>
</organism>
<evidence type="ECO:0000313" key="2">
    <source>
        <dbReference type="EMBL" id="AMJ42012.1"/>
    </source>
</evidence>
<dbReference type="EMBL" id="CP014223">
    <property type="protein sequence ID" value="AMJ42012.1"/>
    <property type="molecule type" value="Genomic_DNA"/>
</dbReference>
<name>A0A0X8VE37_ANAPI</name>
<evidence type="ECO:0000313" key="3">
    <source>
        <dbReference type="EMBL" id="SHF02894.1"/>
    </source>
</evidence>
<evidence type="ECO:0000313" key="5">
    <source>
        <dbReference type="Proteomes" id="UP000184204"/>
    </source>
</evidence>
<accession>A0A0X8VE37</accession>
<evidence type="ECO:0000259" key="1">
    <source>
        <dbReference type="PROSITE" id="PS50943"/>
    </source>
</evidence>
<protein>
    <submittedName>
        <fullName evidence="2 3">Helix-turn-helix</fullName>
    </submittedName>
</protein>
<dbReference type="InterPro" id="IPR010982">
    <property type="entry name" value="Lambda_DNA-bd_dom_sf"/>
</dbReference>
<dbReference type="GO" id="GO:0003677">
    <property type="term" value="F:DNA binding"/>
    <property type="evidence" value="ECO:0007669"/>
    <property type="project" value="InterPro"/>
</dbReference>
<dbReference type="Gene3D" id="1.10.260.40">
    <property type="entry name" value="lambda repressor-like DNA-binding domains"/>
    <property type="match status" value="1"/>
</dbReference>
<dbReference type="CDD" id="cd00093">
    <property type="entry name" value="HTH_XRE"/>
    <property type="match status" value="1"/>
</dbReference>
<reference evidence="5" key="3">
    <citation type="submission" date="2016-11" db="EMBL/GenBank/DDBJ databases">
        <authorList>
            <person name="Jaros S."/>
            <person name="Januszkiewicz K."/>
            <person name="Wedrychowicz H."/>
        </authorList>
    </citation>
    <scope>NUCLEOTIDE SEQUENCE [LARGE SCALE GENOMIC DNA]</scope>
    <source>
        <strain evidence="5">DSM 1682</strain>
    </source>
</reference>
<feature type="domain" description="HTH cro/C1-type" evidence="1">
    <location>
        <begin position="5"/>
        <end position="57"/>
    </location>
</feature>